<gene>
    <name evidence="2" type="ORF">BFW38_15600</name>
</gene>
<name>A0A1E2VD12_9GAMM</name>
<comment type="caution">
    <text evidence="2">The sequence shown here is derived from an EMBL/GenBank/DDBJ whole genome shotgun (WGS) entry which is preliminary data.</text>
</comment>
<dbReference type="Proteomes" id="UP000094291">
    <property type="component" value="Unassembled WGS sequence"/>
</dbReference>
<dbReference type="AlphaFoldDB" id="A0A1E2VD12"/>
<accession>A0A1E2VD12</accession>
<dbReference type="STRING" id="197479.BFW38_15600"/>
<sequence length="206" mass="23496">MSQDFYRFNLQDNQVISVMEWDDGRWEQDHIEADETYTVEDNRIILEERDDDEIEVSVFEATSVPGIYLQTQEYDRPLDLTPQPPQQDDTSTSTQFLDEDPLRVTLSATGDIERLEEWDDGRWETEHLDHDEQAFINTEGLLVIEELDDGGLETTVYQDNGQGIYQAIQAQFEYGKGLTDTTQMASPSPAELAGLNLPENEAALIA</sequence>
<dbReference type="RefSeq" id="WP_068999726.1">
    <property type="nucleotide sequence ID" value="NZ_MDTQ01000001.1"/>
</dbReference>
<reference evidence="2 3" key="1">
    <citation type="submission" date="2016-08" db="EMBL/GenBank/DDBJ databases">
        <authorList>
            <person name="Seilhamer J.J."/>
        </authorList>
    </citation>
    <scope>NUCLEOTIDE SEQUENCE [LARGE SCALE GENOMIC DNA]</scope>
    <source>
        <strain evidence="2 3">PH27A</strain>
    </source>
</reference>
<feature type="compositionally biased region" description="Low complexity" evidence="1">
    <location>
        <begin position="86"/>
        <end position="96"/>
    </location>
</feature>
<evidence type="ECO:0000313" key="3">
    <source>
        <dbReference type="Proteomes" id="UP000094291"/>
    </source>
</evidence>
<protein>
    <submittedName>
        <fullName evidence="2">Uncharacterized protein</fullName>
    </submittedName>
</protein>
<dbReference type="OrthoDB" id="8612880at2"/>
<proteinExistence type="predicted"/>
<organism evidence="2 3">
    <name type="scientific">Terasakiispira papahanaumokuakeensis</name>
    <dbReference type="NCBI Taxonomy" id="197479"/>
    <lineage>
        <taxon>Bacteria</taxon>
        <taxon>Pseudomonadati</taxon>
        <taxon>Pseudomonadota</taxon>
        <taxon>Gammaproteobacteria</taxon>
        <taxon>Oceanospirillales</taxon>
        <taxon>Terasakiispira</taxon>
    </lineage>
</organism>
<feature type="region of interest" description="Disordered" evidence="1">
    <location>
        <begin position="77"/>
        <end position="96"/>
    </location>
</feature>
<dbReference type="EMBL" id="MDTQ01000001">
    <property type="protein sequence ID" value="ODC04742.1"/>
    <property type="molecule type" value="Genomic_DNA"/>
</dbReference>
<keyword evidence="3" id="KW-1185">Reference proteome</keyword>
<evidence type="ECO:0000313" key="2">
    <source>
        <dbReference type="EMBL" id="ODC04742.1"/>
    </source>
</evidence>
<evidence type="ECO:0000256" key="1">
    <source>
        <dbReference type="SAM" id="MobiDB-lite"/>
    </source>
</evidence>